<dbReference type="PANTHER" id="PTHR43280:SF2">
    <property type="entry name" value="HTH-TYPE TRANSCRIPTIONAL REGULATOR EXSA"/>
    <property type="match status" value="1"/>
</dbReference>
<evidence type="ECO:0000256" key="1">
    <source>
        <dbReference type="ARBA" id="ARBA00023015"/>
    </source>
</evidence>
<dbReference type="InterPro" id="IPR009057">
    <property type="entry name" value="Homeodomain-like_sf"/>
</dbReference>
<dbReference type="Pfam" id="PF02311">
    <property type="entry name" value="AraC_binding"/>
    <property type="match status" value="1"/>
</dbReference>
<organism evidence="5 6">
    <name type="scientific">Arundinibacter roseus</name>
    <dbReference type="NCBI Taxonomy" id="2070510"/>
    <lineage>
        <taxon>Bacteria</taxon>
        <taxon>Pseudomonadati</taxon>
        <taxon>Bacteroidota</taxon>
        <taxon>Cytophagia</taxon>
        <taxon>Cytophagales</taxon>
        <taxon>Spirosomataceae</taxon>
        <taxon>Arundinibacter</taxon>
    </lineage>
</organism>
<dbReference type="PANTHER" id="PTHR43280">
    <property type="entry name" value="ARAC-FAMILY TRANSCRIPTIONAL REGULATOR"/>
    <property type="match status" value="1"/>
</dbReference>
<evidence type="ECO:0000256" key="2">
    <source>
        <dbReference type="ARBA" id="ARBA00023125"/>
    </source>
</evidence>
<dbReference type="InterPro" id="IPR011051">
    <property type="entry name" value="RmlC_Cupin_sf"/>
</dbReference>
<protein>
    <submittedName>
        <fullName evidence="5">AraC family transcriptional regulator</fullName>
    </submittedName>
</protein>
<dbReference type="EMBL" id="SMJU01000003">
    <property type="protein sequence ID" value="TDB67371.1"/>
    <property type="molecule type" value="Genomic_DNA"/>
</dbReference>
<keyword evidence="1" id="KW-0805">Transcription regulation</keyword>
<dbReference type="SMART" id="SM00342">
    <property type="entry name" value="HTH_ARAC"/>
    <property type="match status" value="1"/>
</dbReference>
<reference evidence="5 6" key="1">
    <citation type="submission" date="2019-02" db="EMBL/GenBank/DDBJ databases">
        <title>Arundinibacter roseus gen. nov., sp. nov., a new member of the family Cytophagaceae.</title>
        <authorList>
            <person name="Szuroczki S."/>
            <person name="Khayer B."/>
            <person name="Sproer C."/>
            <person name="Toumi M."/>
            <person name="Szabo A."/>
            <person name="Felfoldi T."/>
            <person name="Schumann P."/>
            <person name="Toth E."/>
        </authorList>
    </citation>
    <scope>NUCLEOTIDE SEQUENCE [LARGE SCALE GENOMIC DNA]</scope>
    <source>
        <strain evidence="5 6">DMA-k-7a</strain>
    </source>
</reference>
<proteinExistence type="predicted"/>
<dbReference type="GO" id="GO:0043565">
    <property type="term" value="F:sequence-specific DNA binding"/>
    <property type="evidence" value="ECO:0007669"/>
    <property type="project" value="InterPro"/>
</dbReference>
<dbReference type="InterPro" id="IPR014710">
    <property type="entry name" value="RmlC-like_jellyroll"/>
</dbReference>
<keyword evidence="2" id="KW-0238">DNA-binding</keyword>
<dbReference type="SUPFAM" id="SSF51182">
    <property type="entry name" value="RmlC-like cupins"/>
    <property type="match status" value="1"/>
</dbReference>
<feature type="domain" description="HTH araC/xylS-type" evidence="4">
    <location>
        <begin position="207"/>
        <end position="305"/>
    </location>
</feature>
<dbReference type="InterPro" id="IPR018062">
    <property type="entry name" value="HTH_AraC-typ_CS"/>
</dbReference>
<dbReference type="Pfam" id="PF12833">
    <property type="entry name" value="HTH_18"/>
    <property type="match status" value="1"/>
</dbReference>
<name>A0A4R4KLB3_9BACT</name>
<dbReference type="InterPro" id="IPR003313">
    <property type="entry name" value="AraC-bd"/>
</dbReference>
<dbReference type="Gene3D" id="2.60.120.10">
    <property type="entry name" value="Jelly Rolls"/>
    <property type="match status" value="1"/>
</dbReference>
<dbReference type="PROSITE" id="PS01124">
    <property type="entry name" value="HTH_ARAC_FAMILY_2"/>
    <property type="match status" value="1"/>
</dbReference>
<dbReference type="InterPro" id="IPR018060">
    <property type="entry name" value="HTH_AraC"/>
</dbReference>
<gene>
    <name evidence="5" type="ORF">EZE20_05330</name>
</gene>
<dbReference type="Proteomes" id="UP000295706">
    <property type="component" value="Unassembled WGS sequence"/>
</dbReference>
<dbReference type="GO" id="GO:0003700">
    <property type="term" value="F:DNA-binding transcription factor activity"/>
    <property type="evidence" value="ECO:0007669"/>
    <property type="project" value="InterPro"/>
</dbReference>
<dbReference type="PROSITE" id="PS00041">
    <property type="entry name" value="HTH_ARAC_FAMILY_1"/>
    <property type="match status" value="1"/>
</dbReference>
<accession>A0A4R4KLB3</accession>
<keyword evidence="3" id="KW-0804">Transcription</keyword>
<evidence type="ECO:0000313" key="6">
    <source>
        <dbReference type="Proteomes" id="UP000295706"/>
    </source>
</evidence>
<evidence type="ECO:0000259" key="4">
    <source>
        <dbReference type="PROSITE" id="PS01124"/>
    </source>
</evidence>
<comment type="caution">
    <text evidence="5">The sequence shown here is derived from an EMBL/GenBank/DDBJ whole genome shotgun (WGS) entry which is preliminary data.</text>
</comment>
<keyword evidence="6" id="KW-1185">Reference proteome</keyword>
<evidence type="ECO:0000313" key="5">
    <source>
        <dbReference type="EMBL" id="TDB67371.1"/>
    </source>
</evidence>
<dbReference type="OrthoDB" id="792101at2"/>
<evidence type="ECO:0000256" key="3">
    <source>
        <dbReference type="ARBA" id="ARBA00023163"/>
    </source>
</evidence>
<dbReference type="Gene3D" id="1.10.10.60">
    <property type="entry name" value="Homeodomain-like"/>
    <property type="match status" value="2"/>
</dbReference>
<sequence length="306" mass="35571">MLYFHHKTTYTNTILTNIKSTKNALFQKLPLTPGNSFIIHRYESPYFETPWHFHEEYELVYCEKGFGNKFIGNSFSSYQEGEIAFIGKNVPHLFKADDSFYGPEASIKPSSIVVQFVEDFLGKEFFNSPEMAEMKQVLSLSQNGLMVLGNTRKKIKVILFEMLERDKIGRLGGLLEIFGLLSDSRELQPLSIQQISGINVSDSQKMNKVLEYALLHYKETISLREVSDLTNLSESTFCRYFKSRTQKSFLAFIIEIRLNESKRLLKETDLSILEICYESGFNNLSNFNRLFRKQFRESPVEFRRSV</sequence>
<dbReference type="AlphaFoldDB" id="A0A4R4KLB3"/>
<dbReference type="SUPFAM" id="SSF46689">
    <property type="entry name" value="Homeodomain-like"/>
    <property type="match status" value="2"/>
</dbReference>